<organism evidence="1 2">
    <name type="scientific">Ovis ammon polii</name>
    <dbReference type="NCBI Taxonomy" id="230172"/>
    <lineage>
        <taxon>Eukaryota</taxon>
        <taxon>Metazoa</taxon>
        <taxon>Chordata</taxon>
        <taxon>Craniata</taxon>
        <taxon>Vertebrata</taxon>
        <taxon>Euteleostomi</taxon>
        <taxon>Mammalia</taxon>
        <taxon>Eutheria</taxon>
        <taxon>Laurasiatheria</taxon>
        <taxon>Artiodactyla</taxon>
        <taxon>Ruminantia</taxon>
        <taxon>Pecora</taxon>
        <taxon>Bovidae</taxon>
        <taxon>Caprinae</taxon>
        <taxon>Ovis</taxon>
    </lineage>
</organism>
<keyword evidence="2" id="KW-1185">Reference proteome</keyword>
<dbReference type="EMBL" id="JAKZEL010000026">
    <property type="protein sequence ID" value="KAI4529869.1"/>
    <property type="molecule type" value="Genomic_DNA"/>
</dbReference>
<name>A0AAD4XZX8_OVIAM</name>
<dbReference type="Proteomes" id="UP001214576">
    <property type="component" value="Unassembled WGS sequence"/>
</dbReference>
<sequence length="385" mass="41719">MVSDLEKAETSSSARLRPEYAYSWQGQAYQGGGEEAKQAAQAASAVQGLGALEVRWFIQASRIARISSSQLELLVNQDDFLLLGSVSCPWDGLSEGGWQICGKSQKLEAIIMNKWEDVGNKPSVSPTATPFFTSALKGYLQVCPRKQARAALALQCESANIERLSEPRCGRTMEHGGTLLLGPGFLHPFLKPQEAVKPVHSHFHVQRPSPLPEAALSFVVLIHLLILSRVQATDPLTKCLGQLRKSGLPDRAGAREKQTVPFLSSEHHREPKALASVSTPVPKSCLVGFPTTWDAAHIAPHCSPHTCEEGSVTFSIWGGIKDHNKPVQKPVGAPGASVVLTCLDVFTAPPPAACLQQRITTTQYGYFQGRFEVMTSHMGDDLTHG</sequence>
<evidence type="ECO:0000313" key="1">
    <source>
        <dbReference type="EMBL" id="KAI4529869.1"/>
    </source>
</evidence>
<comment type="caution">
    <text evidence="1">The sequence shown here is derived from an EMBL/GenBank/DDBJ whole genome shotgun (WGS) entry which is preliminary data.</text>
</comment>
<dbReference type="AlphaFoldDB" id="A0AAD4XZX8"/>
<accession>A0AAD4XZX8</accession>
<evidence type="ECO:0000313" key="2">
    <source>
        <dbReference type="Proteomes" id="UP001214576"/>
    </source>
</evidence>
<gene>
    <name evidence="1" type="ORF">MG293_019725</name>
</gene>
<proteinExistence type="predicted"/>
<protein>
    <submittedName>
        <fullName evidence="1">Uncharacterized protein</fullName>
    </submittedName>
</protein>
<reference evidence="1" key="1">
    <citation type="submission" date="2022-03" db="EMBL/GenBank/DDBJ databases">
        <title>Genomic analyses of argali, domestic sheep and their hybrids provide insights into chromosomal evolution, heterosis and genetic basis of agronomic traits.</title>
        <authorList>
            <person name="Li M."/>
        </authorList>
    </citation>
    <scope>NUCLEOTIDE SEQUENCE</scope>
    <source>
        <strain evidence="1">CAU-MHL-2022a</strain>
        <tissue evidence="1">Skin</tissue>
    </source>
</reference>